<dbReference type="GO" id="GO:0008168">
    <property type="term" value="F:methyltransferase activity"/>
    <property type="evidence" value="ECO:0007669"/>
    <property type="project" value="InterPro"/>
</dbReference>
<protein>
    <recommendedName>
        <fullName evidence="1">Ribosomal RNA methyltransferase FtsJ domain-containing protein</fullName>
    </recommendedName>
</protein>
<proteinExistence type="predicted"/>
<dbReference type="STRING" id="765440.A0A0C3C5P2"/>
<dbReference type="Proteomes" id="UP000054166">
    <property type="component" value="Unassembled WGS sequence"/>
</dbReference>
<evidence type="ECO:0000313" key="3">
    <source>
        <dbReference type="Proteomes" id="UP000054166"/>
    </source>
</evidence>
<sequence>MVDATHRFCPFEEDPVERQGCLLRNLDSLLHEVGVDEYTALSKLKAKGWKDKRMDDHFQEQRDAADHASNKLGRVWFCKMKDIFKEIDAKSGCIPQTKKVSFLDLGCCPGGFTSYILEQNPKAKGFGISLEVEKGGHKYLLDRHHRARFKLLFADLTYFQLGPEVINDPRLKPLPPQITSRSRGLVVLDGHLLRTQEDVRNFDYDRLVVSQLVMGLLGVKIGGTIVMKLSKPDAVRTAKVLYMLDAISDCLSTCKPLTMHGSRGTFYAIAKGVGLGTDAKRLPTIVEGLQKLWFELTFGGDEGRGRFLNETDLDFIACTDELLGNYLGRLIELGREVWIVQATCLRGLLRKKGIDVDDVVLPSNII</sequence>
<dbReference type="Gene3D" id="3.40.50.12760">
    <property type="match status" value="1"/>
</dbReference>
<dbReference type="HOGENOM" id="CLU_043071_1_0_1"/>
<reference evidence="2 3" key="1">
    <citation type="submission" date="2014-04" db="EMBL/GenBank/DDBJ databases">
        <authorList>
            <consortium name="DOE Joint Genome Institute"/>
            <person name="Kuo A."/>
            <person name="Tarkka M."/>
            <person name="Buscot F."/>
            <person name="Kohler A."/>
            <person name="Nagy L.G."/>
            <person name="Floudas D."/>
            <person name="Copeland A."/>
            <person name="Barry K.W."/>
            <person name="Cichocki N."/>
            <person name="Veneault-Fourrey C."/>
            <person name="LaButti K."/>
            <person name="Lindquist E.A."/>
            <person name="Lipzen A."/>
            <person name="Lundell T."/>
            <person name="Morin E."/>
            <person name="Murat C."/>
            <person name="Sun H."/>
            <person name="Tunlid A."/>
            <person name="Henrissat B."/>
            <person name="Grigoriev I.V."/>
            <person name="Hibbett D.S."/>
            <person name="Martin F."/>
            <person name="Nordberg H.P."/>
            <person name="Cantor M.N."/>
            <person name="Hua S.X."/>
        </authorList>
    </citation>
    <scope>NUCLEOTIDE SEQUENCE [LARGE SCALE GENOMIC DNA]</scope>
    <source>
        <strain evidence="2 3">F 1598</strain>
    </source>
</reference>
<organism evidence="2 3">
    <name type="scientific">Piloderma croceum (strain F 1598)</name>
    <dbReference type="NCBI Taxonomy" id="765440"/>
    <lineage>
        <taxon>Eukaryota</taxon>
        <taxon>Fungi</taxon>
        <taxon>Dikarya</taxon>
        <taxon>Basidiomycota</taxon>
        <taxon>Agaricomycotina</taxon>
        <taxon>Agaricomycetes</taxon>
        <taxon>Agaricomycetidae</taxon>
        <taxon>Atheliales</taxon>
        <taxon>Atheliaceae</taxon>
        <taxon>Piloderma</taxon>
    </lineage>
</organism>
<dbReference type="InParanoid" id="A0A0C3C5P2"/>
<dbReference type="OrthoDB" id="417125at2759"/>
<dbReference type="SUPFAM" id="SSF53335">
    <property type="entry name" value="S-adenosyl-L-methionine-dependent methyltransferases"/>
    <property type="match status" value="1"/>
</dbReference>
<feature type="domain" description="Ribosomal RNA methyltransferase FtsJ" evidence="1">
    <location>
        <begin position="85"/>
        <end position="269"/>
    </location>
</feature>
<gene>
    <name evidence="2" type="ORF">PILCRDRAFT_817822</name>
</gene>
<accession>A0A0C3C5P2</accession>
<evidence type="ECO:0000259" key="1">
    <source>
        <dbReference type="Pfam" id="PF01728"/>
    </source>
</evidence>
<keyword evidence="3" id="KW-1185">Reference proteome</keyword>
<evidence type="ECO:0000313" key="2">
    <source>
        <dbReference type="EMBL" id="KIM84977.1"/>
    </source>
</evidence>
<dbReference type="InterPro" id="IPR002877">
    <property type="entry name" value="RNA_MeTrfase_FtsJ_dom"/>
</dbReference>
<dbReference type="AlphaFoldDB" id="A0A0C3C5P2"/>
<dbReference type="InterPro" id="IPR029063">
    <property type="entry name" value="SAM-dependent_MTases_sf"/>
</dbReference>
<dbReference type="GO" id="GO:0032259">
    <property type="term" value="P:methylation"/>
    <property type="evidence" value="ECO:0007669"/>
    <property type="project" value="InterPro"/>
</dbReference>
<name>A0A0C3C5P2_PILCF</name>
<dbReference type="EMBL" id="KN832986">
    <property type="protein sequence ID" value="KIM84977.1"/>
    <property type="molecule type" value="Genomic_DNA"/>
</dbReference>
<reference evidence="3" key="2">
    <citation type="submission" date="2015-01" db="EMBL/GenBank/DDBJ databases">
        <title>Evolutionary Origins and Diversification of the Mycorrhizal Mutualists.</title>
        <authorList>
            <consortium name="DOE Joint Genome Institute"/>
            <consortium name="Mycorrhizal Genomics Consortium"/>
            <person name="Kohler A."/>
            <person name="Kuo A."/>
            <person name="Nagy L.G."/>
            <person name="Floudas D."/>
            <person name="Copeland A."/>
            <person name="Barry K.W."/>
            <person name="Cichocki N."/>
            <person name="Veneault-Fourrey C."/>
            <person name="LaButti K."/>
            <person name="Lindquist E.A."/>
            <person name="Lipzen A."/>
            <person name="Lundell T."/>
            <person name="Morin E."/>
            <person name="Murat C."/>
            <person name="Riley R."/>
            <person name="Ohm R."/>
            <person name="Sun H."/>
            <person name="Tunlid A."/>
            <person name="Henrissat B."/>
            <person name="Grigoriev I.V."/>
            <person name="Hibbett D.S."/>
            <person name="Martin F."/>
        </authorList>
    </citation>
    <scope>NUCLEOTIDE SEQUENCE [LARGE SCALE GENOMIC DNA]</scope>
    <source>
        <strain evidence="3">F 1598</strain>
    </source>
</reference>
<dbReference type="Pfam" id="PF01728">
    <property type="entry name" value="FtsJ"/>
    <property type="match status" value="1"/>
</dbReference>